<gene>
    <name evidence="2" type="ORF">HP555_10355</name>
</gene>
<dbReference type="Proteomes" id="UP000596092">
    <property type="component" value="Chromosome"/>
</dbReference>
<dbReference type="CDD" id="cd00158">
    <property type="entry name" value="RHOD"/>
    <property type="match status" value="1"/>
</dbReference>
<dbReference type="PANTHER" id="PTHR43031">
    <property type="entry name" value="FAD-DEPENDENT OXIDOREDUCTASE"/>
    <property type="match status" value="1"/>
</dbReference>
<keyword evidence="3" id="KW-1185">Reference proteome</keyword>
<proteinExistence type="predicted"/>
<feature type="domain" description="Rhodanese" evidence="1">
    <location>
        <begin position="42"/>
        <end position="129"/>
    </location>
</feature>
<evidence type="ECO:0000313" key="3">
    <source>
        <dbReference type="Proteomes" id="UP000596092"/>
    </source>
</evidence>
<protein>
    <submittedName>
        <fullName evidence="2">Rhodanese</fullName>
    </submittedName>
</protein>
<feature type="domain" description="Rhodanese" evidence="1">
    <location>
        <begin position="2"/>
        <end position="36"/>
    </location>
</feature>
<dbReference type="PROSITE" id="PS50206">
    <property type="entry name" value="RHODANESE_3"/>
    <property type="match status" value="3"/>
</dbReference>
<evidence type="ECO:0000313" key="2">
    <source>
        <dbReference type="EMBL" id="QQG66231.1"/>
    </source>
</evidence>
<dbReference type="Gene3D" id="3.40.250.10">
    <property type="entry name" value="Rhodanese-like domain"/>
    <property type="match status" value="2"/>
</dbReference>
<sequence length="248" mass="27452">MSTASAGLAKKLGYNDVRVYLDGEPEWAKANLPTYSTTDFIVNGNVVLIDTRSTANAIAGRIMGAYSVPYHMLEDKLDDVPRNAPIVLYGDEDVIMDALADVREEGFNFVSLVDGGYEGWVKAKGKTEKGPIYNTEIKWVRILGKGEVSVADFRKVASGEDKNAIIVDARTKEEVAELGIFKNTINIPLDEIPNRLNELPKDKKIYVHCSTGARADMAYEELIKNGFDAKFLLLNIKDAECDCEIIRP</sequence>
<dbReference type="AlphaFoldDB" id="A0A7T6AQY8"/>
<dbReference type="KEGG" id="dog:HP555_10355"/>
<accession>A0A7T6AQY8</accession>
<organism evidence="2 3">
    <name type="scientific">Desulfobulbus oligotrophicus</name>
    <dbReference type="NCBI Taxonomy" id="1909699"/>
    <lineage>
        <taxon>Bacteria</taxon>
        <taxon>Pseudomonadati</taxon>
        <taxon>Thermodesulfobacteriota</taxon>
        <taxon>Desulfobulbia</taxon>
        <taxon>Desulfobulbales</taxon>
        <taxon>Desulfobulbaceae</taxon>
        <taxon>Desulfobulbus</taxon>
    </lineage>
</organism>
<dbReference type="Pfam" id="PF00581">
    <property type="entry name" value="Rhodanese"/>
    <property type="match status" value="2"/>
</dbReference>
<dbReference type="RefSeq" id="WP_199262189.1">
    <property type="nucleotide sequence ID" value="NZ_CP054140.1"/>
</dbReference>
<evidence type="ECO:0000259" key="1">
    <source>
        <dbReference type="PROSITE" id="PS50206"/>
    </source>
</evidence>
<feature type="domain" description="Rhodanese" evidence="1">
    <location>
        <begin position="160"/>
        <end position="242"/>
    </location>
</feature>
<dbReference type="InterPro" id="IPR050229">
    <property type="entry name" value="GlpE_sulfurtransferase"/>
</dbReference>
<dbReference type="EMBL" id="CP054140">
    <property type="protein sequence ID" value="QQG66231.1"/>
    <property type="molecule type" value="Genomic_DNA"/>
</dbReference>
<name>A0A7T6AQY8_9BACT</name>
<reference evidence="2 3" key="1">
    <citation type="submission" date="2020-05" db="EMBL/GenBank/DDBJ databases">
        <title>Complete genome of Desulfobulbus oligotrophicus.</title>
        <authorList>
            <person name="Podar M."/>
        </authorList>
    </citation>
    <scope>NUCLEOTIDE SEQUENCE [LARGE SCALE GENOMIC DNA]</scope>
    <source>
        <strain evidence="2 3">Prop6</strain>
    </source>
</reference>
<dbReference type="PANTHER" id="PTHR43031:SF1">
    <property type="entry name" value="PYRIDINE NUCLEOTIDE-DISULPHIDE OXIDOREDUCTASE"/>
    <property type="match status" value="1"/>
</dbReference>
<dbReference type="SUPFAM" id="SSF52821">
    <property type="entry name" value="Rhodanese/Cell cycle control phosphatase"/>
    <property type="match status" value="2"/>
</dbReference>
<dbReference type="SMART" id="SM00450">
    <property type="entry name" value="RHOD"/>
    <property type="match status" value="2"/>
</dbReference>
<dbReference type="InterPro" id="IPR036873">
    <property type="entry name" value="Rhodanese-like_dom_sf"/>
</dbReference>
<dbReference type="InterPro" id="IPR001763">
    <property type="entry name" value="Rhodanese-like_dom"/>
</dbReference>